<feature type="compositionally biased region" description="Gly residues" evidence="1">
    <location>
        <begin position="187"/>
        <end position="197"/>
    </location>
</feature>
<sequence>MVSRADLAKHQPSPPPLFPPPPPPLPPPTPPPPPPPHPSLPISASPFQPTPSLHHRMQILLSHISTNSYERCFEALTLSMQCGMFQSRNENHARKSFHTPAPISASTLREPCTAWNTPPSLKQPSRGYAPVLILMERLMGNLKGRKLKENKRSSIPPDDVVLWKIAPEMTARKREEVWESSREGGRVGRGGGGGGRGRGGRGEKEEEEEEEKEKEEEEMEKE</sequence>
<proteinExistence type="predicted"/>
<organism evidence="2 3">
    <name type="scientific">Vespula germanica</name>
    <name type="common">German yellow jacket</name>
    <name type="synonym">Paravespula germanica</name>
    <dbReference type="NCBI Taxonomy" id="30212"/>
    <lineage>
        <taxon>Eukaryota</taxon>
        <taxon>Metazoa</taxon>
        <taxon>Ecdysozoa</taxon>
        <taxon>Arthropoda</taxon>
        <taxon>Hexapoda</taxon>
        <taxon>Insecta</taxon>
        <taxon>Pterygota</taxon>
        <taxon>Neoptera</taxon>
        <taxon>Endopterygota</taxon>
        <taxon>Hymenoptera</taxon>
        <taxon>Apocrita</taxon>
        <taxon>Aculeata</taxon>
        <taxon>Vespoidea</taxon>
        <taxon>Vespidae</taxon>
        <taxon>Vespinae</taxon>
        <taxon>Vespula</taxon>
    </lineage>
</organism>
<evidence type="ECO:0000313" key="2">
    <source>
        <dbReference type="EMBL" id="KAF7393449.1"/>
    </source>
</evidence>
<dbReference type="EMBL" id="JACSDZ010000010">
    <property type="protein sequence ID" value="KAF7393449.1"/>
    <property type="molecule type" value="Genomic_DNA"/>
</dbReference>
<feature type="region of interest" description="Disordered" evidence="1">
    <location>
        <begin position="1"/>
        <end position="51"/>
    </location>
</feature>
<evidence type="ECO:0000256" key="1">
    <source>
        <dbReference type="SAM" id="MobiDB-lite"/>
    </source>
</evidence>
<reference evidence="2" key="1">
    <citation type="journal article" date="2020" name="G3 (Bethesda)">
        <title>High-Quality Assemblies for Three Invasive Social Wasps from the &lt;i&gt;Vespula&lt;/i&gt; Genus.</title>
        <authorList>
            <person name="Harrop T.W.R."/>
            <person name="Guhlin J."/>
            <person name="McLaughlin G.M."/>
            <person name="Permina E."/>
            <person name="Stockwell P."/>
            <person name="Gilligan J."/>
            <person name="Le Lec M.F."/>
            <person name="Gruber M.A.M."/>
            <person name="Quinn O."/>
            <person name="Lovegrove M."/>
            <person name="Duncan E.J."/>
            <person name="Remnant E.J."/>
            <person name="Van Eeckhoven J."/>
            <person name="Graham B."/>
            <person name="Knapp R.A."/>
            <person name="Langford K.W."/>
            <person name="Kronenberg Z."/>
            <person name="Press M.O."/>
            <person name="Eacker S.M."/>
            <person name="Wilson-Rankin E.E."/>
            <person name="Purcell J."/>
            <person name="Lester P.J."/>
            <person name="Dearden P.K."/>
        </authorList>
    </citation>
    <scope>NUCLEOTIDE SEQUENCE</scope>
    <source>
        <strain evidence="2">Linc-1</strain>
    </source>
</reference>
<feature type="region of interest" description="Disordered" evidence="1">
    <location>
        <begin position="172"/>
        <end position="222"/>
    </location>
</feature>
<protein>
    <submittedName>
        <fullName evidence="2">Uncharacterized protein</fullName>
    </submittedName>
</protein>
<feature type="compositionally biased region" description="Basic and acidic residues" evidence="1">
    <location>
        <begin position="172"/>
        <end position="186"/>
    </location>
</feature>
<dbReference type="Proteomes" id="UP000617340">
    <property type="component" value="Unassembled WGS sequence"/>
</dbReference>
<name>A0A834JUZ2_VESGE</name>
<evidence type="ECO:0000313" key="3">
    <source>
        <dbReference type="Proteomes" id="UP000617340"/>
    </source>
</evidence>
<gene>
    <name evidence="2" type="ORF">HZH68_010268</name>
</gene>
<accession>A0A834JUZ2</accession>
<feature type="compositionally biased region" description="Pro residues" evidence="1">
    <location>
        <begin position="12"/>
        <end position="39"/>
    </location>
</feature>
<dbReference type="AlphaFoldDB" id="A0A834JUZ2"/>
<comment type="caution">
    <text evidence="2">The sequence shown here is derived from an EMBL/GenBank/DDBJ whole genome shotgun (WGS) entry which is preliminary data.</text>
</comment>
<feature type="compositionally biased region" description="Acidic residues" evidence="1">
    <location>
        <begin position="205"/>
        <end position="222"/>
    </location>
</feature>
<keyword evidence="3" id="KW-1185">Reference proteome</keyword>